<evidence type="ECO:0000256" key="2">
    <source>
        <dbReference type="ARBA" id="ARBA00022723"/>
    </source>
</evidence>
<dbReference type="SFLD" id="SFLDS00003">
    <property type="entry name" value="Haloacid_Dehalogenase"/>
    <property type="match status" value="1"/>
</dbReference>
<evidence type="ECO:0000256" key="3">
    <source>
        <dbReference type="ARBA" id="ARBA00022801"/>
    </source>
</evidence>
<keyword evidence="3 4" id="KW-0378">Hydrolase</keyword>
<dbReference type="InterPro" id="IPR023198">
    <property type="entry name" value="PGP-like_dom2"/>
</dbReference>
<dbReference type="PANTHER" id="PTHR18901:SF38">
    <property type="entry name" value="PSEUDOURIDINE-5'-PHOSPHATASE"/>
    <property type="match status" value="1"/>
</dbReference>
<reference evidence="4 5" key="1">
    <citation type="submission" date="2020-02" db="EMBL/GenBank/DDBJ databases">
        <title>Bacillus aquiflavi sp. nov., isolated from yellow water of strong flavor Chinese baijiu in Yibin region of China.</title>
        <authorList>
            <person name="Xie J."/>
        </authorList>
    </citation>
    <scope>NUCLEOTIDE SEQUENCE [LARGE SCALE GENOMIC DNA]</scope>
    <source>
        <strain evidence="4 5">SA4</strain>
    </source>
</reference>
<keyword evidence="2" id="KW-0479">Metal-binding</keyword>
<dbReference type="CDD" id="cd16423">
    <property type="entry name" value="HAD_BPGM-like"/>
    <property type="match status" value="1"/>
</dbReference>
<sequence length="218" mass="24777">MKKAVIFDFDGLIVDTESLWFEVFKEVMCDYDCDLQLSEFATCIGTTNGMLYETLNSLAGRSLDRNEIKEKTSKLYESKAHILQLREGVIDYLEAAKRNGLQIGLASSSSRAWVDRFLNQFQIAHYFKVIKTSDDVDQVKPHPELYIEAVKALGVNPEHVFAFEDSLNGLKAAIGAELDCVIVPNNVTRFLSFEGHIYEIQSMKEIHFDQLLQHISMS</sequence>
<dbReference type="SUPFAM" id="SSF56784">
    <property type="entry name" value="HAD-like"/>
    <property type="match status" value="1"/>
</dbReference>
<gene>
    <name evidence="4" type="ORF">G4D63_12505</name>
</gene>
<dbReference type="FunFam" id="3.40.50.1000:FF:000036">
    <property type="entry name" value="HAD family hydrolase"/>
    <property type="match status" value="1"/>
</dbReference>
<name>A0A6M0QAH8_9BACI</name>
<dbReference type="SFLD" id="SFLDG01135">
    <property type="entry name" value="C1.5.6:_HAD__Beta-PGM__Phospha"/>
    <property type="match status" value="1"/>
</dbReference>
<dbReference type="GO" id="GO:0016787">
    <property type="term" value="F:hydrolase activity"/>
    <property type="evidence" value="ECO:0007669"/>
    <property type="project" value="UniProtKB-KW"/>
</dbReference>
<accession>A0A6M0QAH8</accession>
<dbReference type="SFLD" id="SFLDG01129">
    <property type="entry name" value="C1.5:_HAD__Beta-PGM__Phosphata"/>
    <property type="match status" value="1"/>
</dbReference>
<dbReference type="PANTHER" id="PTHR18901">
    <property type="entry name" value="2-DEOXYGLUCOSE-6-PHOSPHATE PHOSPHATASE 2"/>
    <property type="match status" value="1"/>
</dbReference>
<dbReference type="GO" id="GO:0046872">
    <property type="term" value="F:metal ion binding"/>
    <property type="evidence" value="ECO:0007669"/>
    <property type="project" value="UniProtKB-KW"/>
</dbReference>
<dbReference type="Proteomes" id="UP000481043">
    <property type="component" value="Unassembled WGS sequence"/>
</dbReference>
<dbReference type="RefSeq" id="WP_163180017.1">
    <property type="nucleotide sequence ID" value="NZ_JAAIWM010000004.1"/>
</dbReference>
<evidence type="ECO:0000313" key="4">
    <source>
        <dbReference type="EMBL" id="NEY72550.1"/>
    </source>
</evidence>
<dbReference type="InterPro" id="IPR006439">
    <property type="entry name" value="HAD-SF_hydro_IA"/>
</dbReference>
<dbReference type="EMBL" id="JAAIWM010000004">
    <property type="protein sequence ID" value="NEY72550.1"/>
    <property type="molecule type" value="Genomic_DNA"/>
</dbReference>
<dbReference type="PRINTS" id="PR00413">
    <property type="entry name" value="HADHALOGNASE"/>
</dbReference>
<dbReference type="Gene3D" id="1.10.150.240">
    <property type="entry name" value="Putative phosphatase, domain 2"/>
    <property type="match status" value="1"/>
</dbReference>
<comment type="similarity">
    <text evidence="1">Belongs to the HAD-like hydrolase superfamily. CbbY/CbbZ/Gph/YieH family.</text>
</comment>
<dbReference type="InterPro" id="IPR041492">
    <property type="entry name" value="HAD_2"/>
</dbReference>
<dbReference type="NCBIfam" id="TIGR01509">
    <property type="entry name" value="HAD-SF-IA-v3"/>
    <property type="match status" value="1"/>
</dbReference>
<dbReference type="NCBIfam" id="TIGR01549">
    <property type="entry name" value="HAD-SF-IA-v1"/>
    <property type="match status" value="1"/>
</dbReference>
<dbReference type="Gene3D" id="3.40.50.1000">
    <property type="entry name" value="HAD superfamily/HAD-like"/>
    <property type="match status" value="1"/>
</dbReference>
<protein>
    <submittedName>
        <fullName evidence="4">HAD family hydrolase</fullName>
    </submittedName>
</protein>
<evidence type="ECO:0000313" key="5">
    <source>
        <dbReference type="Proteomes" id="UP000481043"/>
    </source>
</evidence>
<dbReference type="InterPro" id="IPR023214">
    <property type="entry name" value="HAD_sf"/>
</dbReference>
<proteinExistence type="inferred from homology"/>
<dbReference type="AlphaFoldDB" id="A0A6M0QAH8"/>
<keyword evidence="5" id="KW-1185">Reference proteome</keyword>
<evidence type="ECO:0000256" key="1">
    <source>
        <dbReference type="ARBA" id="ARBA00006171"/>
    </source>
</evidence>
<comment type="caution">
    <text evidence="4">The sequence shown here is derived from an EMBL/GenBank/DDBJ whole genome shotgun (WGS) entry which is preliminary data.</text>
</comment>
<dbReference type="InterPro" id="IPR036412">
    <property type="entry name" value="HAD-like_sf"/>
</dbReference>
<organism evidence="4 5">
    <name type="scientific">Bacillus mesophilus</name>
    <dbReference type="NCBI Taxonomy" id="1808955"/>
    <lineage>
        <taxon>Bacteria</taxon>
        <taxon>Bacillati</taxon>
        <taxon>Bacillota</taxon>
        <taxon>Bacilli</taxon>
        <taxon>Bacillales</taxon>
        <taxon>Bacillaceae</taxon>
        <taxon>Bacillus</taxon>
    </lineage>
</organism>
<dbReference type="Pfam" id="PF13419">
    <property type="entry name" value="HAD_2"/>
    <property type="match status" value="1"/>
</dbReference>